<dbReference type="InterPro" id="IPR018338">
    <property type="entry name" value="Carbonic_anhydrase_a-class_CS"/>
</dbReference>
<dbReference type="OrthoDB" id="429145at2759"/>
<dbReference type="GO" id="GO:0008270">
    <property type="term" value="F:zinc ion binding"/>
    <property type="evidence" value="ECO:0007669"/>
    <property type="project" value="UniProtKB-UniRule"/>
</dbReference>
<keyword evidence="6 9" id="KW-0862">Zinc</keyword>
<comment type="cofactor">
    <cofactor evidence="1 9">
        <name>Zn(2+)</name>
        <dbReference type="ChEBI" id="CHEBI:29105"/>
    </cofactor>
</comment>
<comment type="similarity">
    <text evidence="3 9">Belongs to the alpha-carbonic anhydrase family.</text>
</comment>
<dbReference type="EMBL" id="MCGO01000029">
    <property type="protein sequence ID" value="ORY42182.1"/>
    <property type="molecule type" value="Genomic_DNA"/>
</dbReference>
<evidence type="ECO:0000256" key="1">
    <source>
        <dbReference type="ARBA" id="ARBA00001947"/>
    </source>
</evidence>
<dbReference type="GO" id="GO:0004089">
    <property type="term" value="F:carbonate dehydratase activity"/>
    <property type="evidence" value="ECO:0007669"/>
    <property type="project" value="UniProtKB-UniRule"/>
</dbReference>
<comment type="function">
    <text evidence="2 9">Reversible hydration of carbon dioxide.</text>
</comment>
<evidence type="ECO:0000259" key="10">
    <source>
        <dbReference type="PROSITE" id="PS51144"/>
    </source>
</evidence>
<dbReference type="InterPro" id="IPR036398">
    <property type="entry name" value="CA_dom_sf"/>
</dbReference>
<gene>
    <name evidence="11" type="ORF">BCR33DRAFT_739225</name>
</gene>
<dbReference type="SUPFAM" id="SSF51069">
    <property type="entry name" value="Carbonic anhydrase"/>
    <property type="match status" value="1"/>
</dbReference>
<protein>
    <recommendedName>
        <fullName evidence="4 9">Carbonic anhydrase</fullName>
        <ecNumber evidence="4 9">4.2.1.1</ecNumber>
    </recommendedName>
</protein>
<dbReference type="Gene3D" id="3.10.200.10">
    <property type="entry name" value="Alpha carbonic anhydrase"/>
    <property type="match status" value="1"/>
</dbReference>
<evidence type="ECO:0000256" key="5">
    <source>
        <dbReference type="ARBA" id="ARBA00022723"/>
    </source>
</evidence>
<organism evidence="11 12">
    <name type="scientific">Rhizoclosmatium globosum</name>
    <dbReference type="NCBI Taxonomy" id="329046"/>
    <lineage>
        <taxon>Eukaryota</taxon>
        <taxon>Fungi</taxon>
        <taxon>Fungi incertae sedis</taxon>
        <taxon>Chytridiomycota</taxon>
        <taxon>Chytridiomycota incertae sedis</taxon>
        <taxon>Chytridiomycetes</taxon>
        <taxon>Chytridiales</taxon>
        <taxon>Chytriomycetaceae</taxon>
        <taxon>Rhizoclosmatium</taxon>
    </lineage>
</organism>
<evidence type="ECO:0000256" key="3">
    <source>
        <dbReference type="ARBA" id="ARBA00010718"/>
    </source>
</evidence>
<evidence type="ECO:0000256" key="9">
    <source>
        <dbReference type="RuleBase" id="RU367011"/>
    </source>
</evidence>
<keyword evidence="5 9" id="KW-0479">Metal-binding</keyword>
<evidence type="ECO:0000256" key="6">
    <source>
        <dbReference type="ARBA" id="ARBA00022833"/>
    </source>
</evidence>
<evidence type="ECO:0000313" key="11">
    <source>
        <dbReference type="EMBL" id="ORY42182.1"/>
    </source>
</evidence>
<dbReference type="EC" id="4.2.1.1" evidence="4 9"/>
<dbReference type="PANTHER" id="PTHR18952">
    <property type="entry name" value="CARBONIC ANHYDRASE"/>
    <property type="match status" value="1"/>
</dbReference>
<evidence type="ECO:0000256" key="2">
    <source>
        <dbReference type="ARBA" id="ARBA00002904"/>
    </source>
</evidence>
<dbReference type="Proteomes" id="UP000193642">
    <property type="component" value="Unassembled WGS sequence"/>
</dbReference>
<dbReference type="AlphaFoldDB" id="A0A1Y2C565"/>
<evidence type="ECO:0000313" key="12">
    <source>
        <dbReference type="Proteomes" id="UP000193642"/>
    </source>
</evidence>
<evidence type="ECO:0000256" key="8">
    <source>
        <dbReference type="ARBA" id="ARBA00048348"/>
    </source>
</evidence>
<feature type="domain" description="Alpha-carbonic anhydrase" evidence="10">
    <location>
        <begin position="58"/>
        <end position="305"/>
    </location>
</feature>
<dbReference type="PROSITE" id="PS00162">
    <property type="entry name" value="ALPHA_CA_1"/>
    <property type="match status" value="1"/>
</dbReference>
<keyword evidence="12" id="KW-1185">Reference proteome</keyword>
<name>A0A1Y2C565_9FUNG</name>
<feature type="chain" id="PRO_5025097567" description="Carbonic anhydrase" evidence="9">
    <location>
        <begin position="19"/>
        <end position="322"/>
    </location>
</feature>
<dbReference type="PROSITE" id="PS51144">
    <property type="entry name" value="ALPHA_CA_2"/>
    <property type="match status" value="1"/>
</dbReference>
<dbReference type="SMART" id="SM01057">
    <property type="entry name" value="Carb_anhydrase"/>
    <property type="match status" value="1"/>
</dbReference>
<sequence length="322" mass="35285">MHLSMSLALAALASLSLAAPARESRRETSEYNCLADVIIARGIEMKELEVRLPFERRASWSYEGETGVSHWGDFGTTCLTGKYQSPINFEGEELATEKKPNLEWSNYANKFEFLNNGHTVQLQLKQSSPSLLTHEIDGIDYTVQQVHFHSPSEHHVEEKYFPLEAHFVHASADSKLNVIGLFFEIGPQDNPWISQFIDNIPTKTNATTTVASLDMTSIIASIADSHFFSYTGSLTTPPCTEGVLWLVAKEPLKISQAQLDKFTKVMPFNSRTTQSNGTGKNLTTLAASVAPVAAATKTGVIVSSAHSIFASSVVALAAMFLL</sequence>
<accession>A0A1Y2C565</accession>
<evidence type="ECO:0000256" key="4">
    <source>
        <dbReference type="ARBA" id="ARBA00012925"/>
    </source>
</evidence>
<dbReference type="InterPro" id="IPR023561">
    <property type="entry name" value="Carbonic_anhydrase_a-class"/>
</dbReference>
<dbReference type="PANTHER" id="PTHR18952:SF265">
    <property type="entry name" value="CARBONIC ANHYDRASE"/>
    <property type="match status" value="1"/>
</dbReference>
<reference evidence="11 12" key="1">
    <citation type="submission" date="2016-07" db="EMBL/GenBank/DDBJ databases">
        <title>Pervasive Adenine N6-methylation of Active Genes in Fungi.</title>
        <authorList>
            <consortium name="DOE Joint Genome Institute"/>
            <person name="Mondo S.J."/>
            <person name="Dannebaum R.O."/>
            <person name="Kuo R.C."/>
            <person name="Labutti K."/>
            <person name="Haridas S."/>
            <person name="Kuo A."/>
            <person name="Salamov A."/>
            <person name="Ahrendt S.R."/>
            <person name="Lipzen A."/>
            <person name="Sullivan W."/>
            <person name="Andreopoulos W.B."/>
            <person name="Clum A."/>
            <person name="Lindquist E."/>
            <person name="Daum C."/>
            <person name="Ramamoorthy G.K."/>
            <person name="Gryganskyi A."/>
            <person name="Culley D."/>
            <person name="Magnuson J.K."/>
            <person name="James T.Y."/>
            <person name="O'Malley M.A."/>
            <person name="Stajich J.E."/>
            <person name="Spatafora J.W."/>
            <person name="Visel A."/>
            <person name="Grigoriev I.V."/>
        </authorList>
    </citation>
    <scope>NUCLEOTIDE SEQUENCE [LARGE SCALE GENOMIC DNA]</scope>
    <source>
        <strain evidence="11 12">JEL800</strain>
    </source>
</reference>
<proteinExistence type="inferred from homology"/>
<keyword evidence="7 9" id="KW-0456">Lyase</keyword>
<dbReference type="STRING" id="329046.A0A1Y2C565"/>
<keyword evidence="9" id="KW-0732">Signal</keyword>
<evidence type="ECO:0000256" key="7">
    <source>
        <dbReference type="ARBA" id="ARBA00023239"/>
    </source>
</evidence>
<feature type="signal peptide" evidence="9">
    <location>
        <begin position="1"/>
        <end position="18"/>
    </location>
</feature>
<dbReference type="InterPro" id="IPR001148">
    <property type="entry name" value="CA_dom"/>
</dbReference>
<dbReference type="InterPro" id="IPR041891">
    <property type="entry name" value="Alpha_CA_prokaryot-like"/>
</dbReference>
<dbReference type="Pfam" id="PF00194">
    <property type="entry name" value="Carb_anhydrase"/>
    <property type="match status" value="1"/>
</dbReference>
<dbReference type="CDD" id="cd03124">
    <property type="entry name" value="alpha_CA_prokaryotic_like"/>
    <property type="match status" value="1"/>
</dbReference>
<comment type="catalytic activity">
    <reaction evidence="8 9">
        <text>hydrogencarbonate + H(+) = CO2 + H2O</text>
        <dbReference type="Rhea" id="RHEA:10748"/>
        <dbReference type="ChEBI" id="CHEBI:15377"/>
        <dbReference type="ChEBI" id="CHEBI:15378"/>
        <dbReference type="ChEBI" id="CHEBI:16526"/>
        <dbReference type="ChEBI" id="CHEBI:17544"/>
        <dbReference type="EC" id="4.2.1.1"/>
    </reaction>
</comment>
<comment type="caution">
    <text evidence="11">The sequence shown here is derived from an EMBL/GenBank/DDBJ whole genome shotgun (WGS) entry which is preliminary data.</text>
</comment>